<keyword evidence="1" id="KW-0812">Transmembrane</keyword>
<protein>
    <submittedName>
        <fullName evidence="4">Acyltransferase</fullName>
    </submittedName>
</protein>
<feature type="transmembrane region" description="Helical" evidence="1">
    <location>
        <begin position="246"/>
        <end position="264"/>
    </location>
</feature>
<dbReference type="Pfam" id="PF01757">
    <property type="entry name" value="Acyl_transf_3"/>
    <property type="match status" value="1"/>
</dbReference>
<keyword evidence="1" id="KW-0472">Membrane</keyword>
<feature type="domain" description="SGNH" evidence="3">
    <location>
        <begin position="462"/>
        <end position="696"/>
    </location>
</feature>
<feature type="transmembrane region" description="Helical" evidence="1">
    <location>
        <begin position="270"/>
        <end position="290"/>
    </location>
</feature>
<accession>A0ABM8DWQ4</accession>
<feature type="transmembrane region" description="Helical" evidence="1">
    <location>
        <begin position="375"/>
        <end position="394"/>
    </location>
</feature>
<evidence type="ECO:0000313" key="5">
    <source>
        <dbReference type="Proteomes" id="UP001317779"/>
    </source>
</evidence>
<feature type="transmembrane region" description="Helical" evidence="1">
    <location>
        <begin position="213"/>
        <end position="234"/>
    </location>
</feature>
<feature type="transmembrane region" description="Helical" evidence="1">
    <location>
        <begin position="311"/>
        <end position="330"/>
    </location>
</feature>
<reference evidence="4 5" key="1">
    <citation type="submission" date="2022-12" db="EMBL/GenBank/DDBJ databases">
        <title>Microbacterium terricola strain KV-448 chromosome, complete genome.</title>
        <authorList>
            <person name="Oshima T."/>
            <person name="Moriya T."/>
            <person name="Bessho Y."/>
        </authorList>
    </citation>
    <scope>NUCLEOTIDE SEQUENCE [LARGE SCALE GENOMIC DNA]</scope>
    <source>
        <strain evidence="4 5">KV-448</strain>
    </source>
</reference>
<feature type="transmembrane region" description="Helical" evidence="1">
    <location>
        <begin position="336"/>
        <end position="354"/>
    </location>
</feature>
<sequence>MDRPRKTSSFRPDIQGLRAVAVGTVLLFHANLSLFRGGFVGVDIFFVISGFLITGILLREAQSTGRIRLGDFYAKRARRILPAATVVLLVTLALTVLILPQIRWESIGIEAIASALYVVNWVFAAGTDYLNAEVAASPLQHFWTLAVEEQFYIVWPLVLVVLLALLRRKARSGTLSDRGAGAVRAARVGVLMILVPSLLYSISYTAIDPAPAYFVTTTRLWELAIGAALAVFAAQVARIPHWLGHTLGWAGLAAIVAATLLFSHSTPFPGYAALVPTLGAAAIIAAGMNGRAEVGVGRLLTLKPMRWIGDISYSLYLWHWPLLVVGTFLLGGELRARYGLLIVAFAVLPAWLSYRFIEKPFQNWPWLKRSVRRSLLGGVSLMAVTVVCASLVYVTPGKLNPEYDTAGTTQKLGAEALTDDFANDDLATFTDAGKPVDKVEGGFTPSAINARKDNTVVYALDCHLGSPEATPKIDGCIFGDPEGDVSVVLIGDSHAANWAPPYIALAEKYGWRLRITTKASCGFSGSSQADANGGEYTTCNEWSATSFDQILEESPDLLITANRFTRAAWPVEPTREKARLAYADDLHDNLQRMNDAGIATLVMNATPRMTTDVPECMSANPGHLTACATPREDAFGPGSGYVKRTVKGLSDADVIDMSNWVCPDADACAAVVGHVVVWRDSAHFTETYARTLAEPLEAKLRQSDLARSVLW</sequence>
<evidence type="ECO:0000259" key="2">
    <source>
        <dbReference type="Pfam" id="PF01757"/>
    </source>
</evidence>
<dbReference type="GO" id="GO:0016746">
    <property type="term" value="F:acyltransferase activity"/>
    <property type="evidence" value="ECO:0007669"/>
    <property type="project" value="UniProtKB-KW"/>
</dbReference>
<feature type="transmembrane region" description="Helical" evidence="1">
    <location>
        <begin position="38"/>
        <end position="58"/>
    </location>
</feature>
<dbReference type="EMBL" id="AP027141">
    <property type="protein sequence ID" value="BDV30035.1"/>
    <property type="molecule type" value="Genomic_DNA"/>
</dbReference>
<dbReference type="InterPro" id="IPR043968">
    <property type="entry name" value="SGNH"/>
</dbReference>
<organism evidence="4 5">
    <name type="scientific">Microbacterium terricola</name>
    <dbReference type="NCBI Taxonomy" id="344163"/>
    <lineage>
        <taxon>Bacteria</taxon>
        <taxon>Bacillati</taxon>
        <taxon>Actinomycetota</taxon>
        <taxon>Actinomycetes</taxon>
        <taxon>Micrococcales</taxon>
        <taxon>Microbacteriaceae</taxon>
        <taxon>Microbacterium</taxon>
    </lineage>
</organism>
<feature type="transmembrane region" description="Helical" evidence="1">
    <location>
        <begin position="188"/>
        <end position="207"/>
    </location>
</feature>
<gene>
    <name evidence="4" type="ORF">Microterr_06950</name>
</gene>
<dbReference type="InterPro" id="IPR002656">
    <property type="entry name" value="Acyl_transf_3_dom"/>
</dbReference>
<evidence type="ECO:0000256" key="1">
    <source>
        <dbReference type="SAM" id="Phobius"/>
    </source>
</evidence>
<dbReference type="Pfam" id="PF19040">
    <property type="entry name" value="SGNH"/>
    <property type="match status" value="1"/>
</dbReference>
<keyword evidence="4" id="KW-0808">Transferase</keyword>
<dbReference type="PANTHER" id="PTHR23028:SF53">
    <property type="entry name" value="ACYL_TRANSF_3 DOMAIN-CONTAINING PROTEIN"/>
    <property type="match status" value="1"/>
</dbReference>
<keyword evidence="5" id="KW-1185">Reference proteome</keyword>
<dbReference type="InterPro" id="IPR050879">
    <property type="entry name" value="Acyltransferase_3"/>
</dbReference>
<keyword evidence="1" id="KW-1133">Transmembrane helix</keyword>
<feature type="transmembrane region" description="Helical" evidence="1">
    <location>
        <begin position="150"/>
        <end position="167"/>
    </location>
</feature>
<evidence type="ECO:0000313" key="4">
    <source>
        <dbReference type="EMBL" id="BDV30035.1"/>
    </source>
</evidence>
<keyword evidence="4" id="KW-0012">Acyltransferase</keyword>
<dbReference type="PANTHER" id="PTHR23028">
    <property type="entry name" value="ACETYLTRANSFERASE"/>
    <property type="match status" value="1"/>
</dbReference>
<dbReference type="Proteomes" id="UP001317779">
    <property type="component" value="Chromosome"/>
</dbReference>
<feature type="domain" description="Acyltransferase 3" evidence="2">
    <location>
        <begin position="13"/>
        <end position="354"/>
    </location>
</feature>
<name>A0ABM8DWQ4_9MICO</name>
<feature type="transmembrane region" description="Helical" evidence="1">
    <location>
        <begin position="79"/>
        <end position="99"/>
    </location>
</feature>
<proteinExistence type="predicted"/>
<evidence type="ECO:0000259" key="3">
    <source>
        <dbReference type="Pfam" id="PF19040"/>
    </source>
</evidence>